<proteinExistence type="predicted"/>
<name>A0ABN5PLT7_9ACTO</name>
<organism evidence="1 2">
    <name type="scientific">Actinomyces lilanjuaniae</name>
    <dbReference type="NCBI Taxonomy" id="2321394"/>
    <lineage>
        <taxon>Bacteria</taxon>
        <taxon>Bacillati</taxon>
        <taxon>Actinomycetota</taxon>
        <taxon>Actinomycetes</taxon>
        <taxon>Actinomycetales</taxon>
        <taxon>Actinomycetaceae</taxon>
        <taxon>Actinomyces</taxon>
    </lineage>
</organism>
<keyword evidence="2" id="KW-1185">Reference proteome</keyword>
<gene>
    <name evidence="1" type="ORF">D5R93_02285</name>
</gene>
<protein>
    <submittedName>
        <fullName evidence="1">Uncharacterized protein</fullName>
    </submittedName>
</protein>
<evidence type="ECO:0000313" key="1">
    <source>
        <dbReference type="EMBL" id="AYD89176.1"/>
    </source>
</evidence>
<reference evidence="1 2" key="1">
    <citation type="submission" date="2018-09" db="EMBL/GenBank/DDBJ databases">
        <authorList>
            <person name="Li J."/>
        </authorList>
    </citation>
    <scope>NUCLEOTIDE SEQUENCE [LARGE SCALE GENOMIC DNA]</scope>
    <source>
        <strain evidence="1 2">2129</strain>
    </source>
</reference>
<dbReference type="EMBL" id="CP032514">
    <property type="protein sequence ID" value="AYD89176.1"/>
    <property type="molecule type" value="Genomic_DNA"/>
</dbReference>
<sequence>MIGDGFGQVQAVARYYALRETPRVVSVLEEGRLLGTYSGINRRGGAEVLADLDYVFMPAAMLVPLAGRLVDSLVARDGAAGASARAVYTEVVDADGATRRLRVATGAATAVGRLTGEEVTRLLSAELLAWRWADRDWQLLAFPQAEFEHPPLVVVAGRPASQSVYAAVAVTDWEAQLVELLRITRTDRQD</sequence>
<accession>A0ABN5PLT7</accession>
<dbReference type="Proteomes" id="UP000273001">
    <property type="component" value="Chromosome"/>
</dbReference>
<evidence type="ECO:0000313" key="2">
    <source>
        <dbReference type="Proteomes" id="UP000273001"/>
    </source>
</evidence>